<dbReference type="FunFam" id="1.10.340.70:FF:000001">
    <property type="entry name" value="Retrovirus-related Pol polyprotein from transposon gypsy-like Protein"/>
    <property type="match status" value="1"/>
</dbReference>
<keyword evidence="4" id="KW-0255">Endonuclease</keyword>
<sequence>QNYSVQEIEALAIVWGIKKFRPFLEYGHFTVFTDHSSLQWLLRTKEEKQGRLARWASELQSYSFVVKYIPGKSNFVPDMLSRNPLPTISAITSADVTINWEAEQTKDQQLQRAITDSSANFVQDKNVWYRVVQHPRSPKRNRLLLVIPTHLQQEVIRLNHDPLFSGHLGAHKTYNRFKSYAWWLNAKQDTLKFVTSCTQCQQAKGHSDFNVLPRQTTGERPFQRVAMDLFGPLPPSDLGNRYVLVMQDTFTKFVEIYPLVRADAPSVLATIVDHFIPRHGVSNEFLSDNGPPFDSSFVQSLVIRLGGSHIFSPAYHPQSNGLVERMMGTLRTMLTIFCTGANWDKHLRQLRWAYNSSYHPTVQDSPFFLCHGRDPPTHFAAIVPGSLDTFEHL</sequence>
<dbReference type="InterPro" id="IPR012337">
    <property type="entry name" value="RNaseH-like_sf"/>
</dbReference>
<dbReference type="InterPro" id="IPR036397">
    <property type="entry name" value="RNaseH_sf"/>
</dbReference>
<dbReference type="Gene3D" id="3.30.420.10">
    <property type="entry name" value="Ribonuclease H-like superfamily/Ribonuclease H"/>
    <property type="match status" value="1"/>
</dbReference>
<dbReference type="EMBL" id="MU621073">
    <property type="protein sequence ID" value="KAI8574888.1"/>
    <property type="molecule type" value="Genomic_DNA"/>
</dbReference>
<keyword evidence="2" id="KW-0548">Nucleotidyltransferase</keyword>
<dbReference type="InterPro" id="IPR041373">
    <property type="entry name" value="RT_RNaseH"/>
</dbReference>
<dbReference type="GO" id="GO:0005634">
    <property type="term" value="C:nucleus"/>
    <property type="evidence" value="ECO:0007669"/>
    <property type="project" value="UniProtKB-ARBA"/>
</dbReference>
<feature type="domain" description="Integrase catalytic" evidence="7">
    <location>
        <begin position="217"/>
        <end position="374"/>
    </location>
</feature>
<dbReference type="Proteomes" id="UP001206595">
    <property type="component" value="Unassembled WGS sequence"/>
</dbReference>
<evidence type="ECO:0000256" key="2">
    <source>
        <dbReference type="ARBA" id="ARBA00022695"/>
    </source>
</evidence>
<organism evidence="8 9">
    <name type="scientific">Umbelopsis ramanniana AG</name>
    <dbReference type="NCBI Taxonomy" id="1314678"/>
    <lineage>
        <taxon>Eukaryota</taxon>
        <taxon>Fungi</taxon>
        <taxon>Fungi incertae sedis</taxon>
        <taxon>Mucoromycota</taxon>
        <taxon>Mucoromycotina</taxon>
        <taxon>Umbelopsidomycetes</taxon>
        <taxon>Umbelopsidales</taxon>
        <taxon>Umbelopsidaceae</taxon>
        <taxon>Umbelopsis</taxon>
    </lineage>
</organism>
<reference evidence="8" key="2">
    <citation type="journal article" date="2022" name="Proc. Natl. Acad. Sci. U.S.A.">
        <title>Diploid-dominant life cycles characterize the early evolution of Fungi.</title>
        <authorList>
            <person name="Amses K.R."/>
            <person name="Simmons D.R."/>
            <person name="Longcore J.E."/>
            <person name="Mondo S.J."/>
            <person name="Seto K."/>
            <person name="Jeronimo G.H."/>
            <person name="Bonds A.E."/>
            <person name="Quandt C.A."/>
            <person name="Davis W.J."/>
            <person name="Chang Y."/>
            <person name="Federici B.A."/>
            <person name="Kuo A."/>
            <person name="LaButti K."/>
            <person name="Pangilinan J."/>
            <person name="Andreopoulos W."/>
            <person name="Tritt A."/>
            <person name="Riley R."/>
            <person name="Hundley H."/>
            <person name="Johnson J."/>
            <person name="Lipzen A."/>
            <person name="Barry K."/>
            <person name="Lang B.F."/>
            <person name="Cuomo C.A."/>
            <person name="Buchler N.E."/>
            <person name="Grigoriev I.V."/>
            <person name="Spatafora J.W."/>
            <person name="Stajich J.E."/>
            <person name="James T.Y."/>
        </authorList>
    </citation>
    <scope>NUCLEOTIDE SEQUENCE</scope>
    <source>
        <strain evidence="8">AG</strain>
    </source>
</reference>
<protein>
    <recommendedName>
        <fullName evidence="7">Integrase catalytic domain-containing protein</fullName>
    </recommendedName>
</protein>
<dbReference type="GeneID" id="75910063"/>
<accession>A0AAD5DXX4</accession>
<dbReference type="CDD" id="cd09274">
    <property type="entry name" value="RNase_HI_RT_Ty3"/>
    <property type="match status" value="1"/>
</dbReference>
<keyword evidence="9" id="KW-1185">Reference proteome</keyword>
<evidence type="ECO:0000313" key="9">
    <source>
        <dbReference type="Proteomes" id="UP001206595"/>
    </source>
</evidence>
<name>A0AAD5DXX4_UMBRA</name>
<dbReference type="GO" id="GO:0015074">
    <property type="term" value="P:DNA integration"/>
    <property type="evidence" value="ECO:0007669"/>
    <property type="project" value="InterPro"/>
</dbReference>
<keyword evidence="3" id="KW-0540">Nuclease</keyword>
<dbReference type="PROSITE" id="PS50994">
    <property type="entry name" value="INTEGRASE"/>
    <property type="match status" value="1"/>
</dbReference>
<dbReference type="PANTHER" id="PTHR37984:SF5">
    <property type="entry name" value="PROTEIN NYNRIN-LIKE"/>
    <property type="match status" value="1"/>
</dbReference>
<dbReference type="GO" id="GO:0004519">
    <property type="term" value="F:endonuclease activity"/>
    <property type="evidence" value="ECO:0007669"/>
    <property type="project" value="UniProtKB-KW"/>
</dbReference>
<dbReference type="InterPro" id="IPR041588">
    <property type="entry name" value="Integrase_H2C2"/>
</dbReference>
<dbReference type="PANTHER" id="PTHR37984">
    <property type="entry name" value="PROTEIN CBG26694"/>
    <property type="match status" value="1"/>
</dbReference>
<feature type="non-terminal residue" evidence="8">
    <location>
        <position position="393"/>
    </location>
</feature>
<dbReference type="InterPro" id="IPR050951">
    <property type="entry name" value="Retrovirus_Pol_polyprotein"/>
</dbReference>
<dbReference type="SUPFAM" id="SSF53098">
    <property type="entry name" value="Ribonuclease H-like"/>
    <property type="match status" value="1"/>
</dbReference>
<dbReference type="RefSeq" id="XP_051439895.1">
    <property type="nucleotide sequence ID" value="XM_051584713.1"/>
</dbReference>
<gene>
    <name evidence="8" type="ORF">K450DRAFT_203290</name>
</gene>
<keyword evidence="5" id="KW-0378">Hydrolase</keyword>
<evidence type="ECO:0000313" key="8">
    <source>
        <dbReference type="EMBL" id="KAI8574888.1"/>
    </source>
</evidence>
<dbReference type="Pfam" id="PF17917">
    <property type="entry name" value="RT_RNaseH"/>
    <property type="match status" value="1"/>
</dbReference>
<evidence type="ECO:0000259" key="7">
    <source>
        <dbReference type="PROSITE" id="PS50994"/>
    </source>
</evidence>
<evidence type="ECO:0000256" key="6">
    <source>
        <dbReference type="ARBA" id="ARBA00022918"/>
    </source>
</evidence>
<dbReference type="Pfam" id="PF00665">
    <property type="entry name" value="rve"/>
    <property type="match status" value="1"/>
</dbReference>
<dbReference type="Pfam" id="PF17921">
    <property type="entry name" value="Integrase_H2C2"/>
    <property type="match status" value="1"/>
</dbReference>
<evidence type="ECO:0000256" key="1">
    <source>
        <dbReference type="ARBA" id="ARBA00022679"/>
    </source>
</evidence>
<dbReference type="AlphaFoldDB" id="A0AAD5DXX4"/>
<keyword evidence="1" id="KW-0808">Transferase</keyword>
<evidence type="ECO:0000256" key="5">
    <source>
        <dbReference type="ARBA" id="ARBA00022801"/>
    </source>
</evidence>
<feature type="non-terminal residue" evidence="8">
    <location>
        <position position="1"/>
    </location>
</feature>
<dbReference type="GO" id="GO:0016787">
    <property type="term" value="F:hydrolase activity"/>
    <property type="evidence" value="ECO:0007669"/>
    <property type="project" value="UniProtKB-KW"/>
</dbReference>
<reference evidence="8" key="1">
    <citation type="submission" date="2021-06" db="EMBL/GenBank/DDBJ databases">
        <authorList>
            <consortium name="DOE Joint Genome Institute"/>
            <person name="Mondo S.J."/>
            <person name="Amses K.R."/>
            <person name="Simmons D.R."/>
            <person name="Longcore J.E."/>
            <person name="Seto K."/>
            <person name="Alves G.H."/>
            <person name="Bonds A.E."/>
            <person name="Quandt C.A."/>
            <person name="Davis W.J."/>
            <person name="Chang Y."/>
            <person name="Letcher P.M."/>
            <person name="Powell M.J."/>
            <person name="Kuo A."/>
            <person name="Labutti K."/>
            <person name="Pangilinan J."/>
            <person name="Andreopoulos W."/>
            <person name="Tritt A."/>
            <person name="Riley R."/>
            <person name="Hundley H."/>
            <person name="Johnson J."/>
            <person name="Lipzen A."/>
            <person name="Barry K."/>
            <person name="Berbee M.L."/>
            <person name="Buchler N.E."/>
            <person name="Grigoriev I.V."/>
            <person name="Spatafora J.W."/>
            <person name="Stajich J.E."/>
            <person name="James T.Y."/>
        </authorList>
    </citation>
    <scope>NUCLEOTIDE SEQUENCE</scope>
    <source>
        <strain evidence="8">AG</strain>
    </source>
</reference>
<proteinExistence type="predicted"/>
<comment type="caution">
    <text evidence="8">The sequence shown here is derived from an EMBL/GenBank/DDBJ whole genome shotgun (WGS) entry which is preliminary data.</text>
</comment>
<dbReference type="InterPro" id="IPR043502">
    <property type="entry name" value="DNA/RNA_pol_sf"/>
</dbReference>
<evidence type="ECO:0000256" key="4">
    <source>
        <dbReference type="ARBA" id="ARBA00022759"/>
    </source>
</evidence>
<keyword evidence="6" id="KW-0695">RNA-directed DNA polymerase</keyword>
<dbReference type="GO" id="GO:0003676">
    <property type="term" value="F:nucleic acid binding"/>
    <property type="evidence" value="ECO:0007669"/>
    <property type="project" value="InterPro"/>
</dbReference>
<dbReference type="GO" id="GO:0003964">
    <property type="term" value="F:RNA-directed DNA polymerase activity"/>
    <property type="evidence" value="ECO:0007669"/>
    <property type="project" value="UniProtKB-KW"/>
</dbReference>
<dbReference type="InterPro" id="IPR001584">
    <property type="entry name" value="Integrase_cat-core"/>
</dbReference>
<dbReference type="SUPFAM" id="SSF56672">
    <property type="entry name" value="DNA/RNA polymerases"/>
    <property type="match status" value="1"/>
</dbReference>
<evidence type="ECO:0000256" key="3">
    <source>
        <dbReference type="ARBA" id="ARBA00022722"/>
    </source>
</evidence>
<dbReference type="Gene3D" id="1.10.340.70">
    <property type="match status" value="1"/>
</dbReference>